<accession>A0A0K1PZB1</accession>
<evidence type="ECO:0000256" key="4">
    <source>
        <dbReference type="ARBA" id="ARBA00022989"/>
    </source>
</evidence>
<evidence type="ECO:0008006" key="9">
    <source>
        <dbReference type="Google" id="ProtNLM"/>
    </source>
</evidence>
<dbReference type="EMBL" id="CP012333">
    <property type="protein sequence ID" value="AKU98875.1"/>
    <property type="molecule type" value="Genomic_DNA"/>
</dbReference>
<dbReference type="AlphaFoldDB" id="A0A0K1PZB1"/>
<dbReference type="InterPro" id="IPR006696">
    <property type="entry name" value="DUF423"/>
</dbReference>
<dbReference type="GO" id="GO:0005886">
    <property type="term" value="C:plasma membrane"/>
    <property type="evidence" value="ECO:0007669"/>
    <property type="project" value="TreeGrafter"/>
</dbReference>
<feature type="transmembrane region" description="Helical" evidence="6">
    <location>
        <begin position="72"/>
        <end position="95"/>
    </location>
</feature>
<dbReference type="PATRIC" id="fig|1391654.3.peg.5617"/>
<keyword evidence="4 6" id="KW-1133">Transmembrane helix</keyword>
<dbReference type="KEGG" id="llu:AKJ09_05539"/>
<dbReference type="STRING" id="1391654.AKJ09_05539"/>
<evidence type="ECO:0000256" key="6">
    <source>
        <dbReference type="SAM" id="Phobius"/>
    </source>
</evidence>
<evidence type="ECO:0000256" key="2">
    <source>
        <dbReference type="ARBA" id="ARBA00009694"/>
    </source>
</evidence>
<dbReference type="PANTHER" id="PTHR43461">
    <property type="entry name" value="TRANSMEMBRANE PROTEIN 256"/>
    <property type="match status" value="1"/>
</dbReference>
<sequence>MERFALLASGTVGFLAVALGAFGAHGLKARLAPLADGVQRLEWWNTGAHYQAIHALALGLVAYLASRSSSTAVTVAAIAFLAGVLLFSGSLYLMTLTGLRWLGAVTPLGGLAFLVGWASIFVAAWSLTNARP</sequence>
<comment type="subcellular location">
    <subcellularLocation>
        <location evidence="1">Membrane</location>
        <topology evidence="1">Multi-pass membrane protein</topology>
    </subcellularLocation>
</comment>
<reference evidence="7 8" key="1">
    <citation type="submission" date="2015-08" db="EMBL/GenBank/DDBJ databases">
        <authorList>
            <person name="Babu N.S."/>
            <person name="Beckwith C.J."/>
            <person name="Beseler K.G."/>
            <person name="Brison A."/>
            <person name="Carone J.V."/>
            <person name="Caskin T.P."/>
            <person name="Diamond M."/>
            <person name="Durham M.E."/>
            <person name="Foxe J.M."/>
            <person name="Go M."/>
            <person name="Henderson B.A."/>
            <person name="Jones I.B."/>
            <person name="McGettigan J.A."/>
            <person name="Micheletti S.J."/>
            <person name="Nasrallah M.E."/>
            <person name="Ortiz D."/>
            <person name="Piller C.R."/>
            <person name="Privatt S.R."/>
            <person name="Schneider S.L."/>
            <person name="Sharp S."/>
            <person name="Smith T.C."/>
            <person name="Stanton J.D."/>
            <person name="Ullery H.E."/>
            <person name="Wilson R.J."/>
            <person name="Serrano M.G."/>
            <person name="Buck G."/>
            <person name="Lee V."/>
            <person name="Wang Y."/>
            <person name="Carvalho R."/>
            <person name="Voegtly L."/>
            <person name="Shi R."/>
            <person name="Duckworth R."/>
            <person name="Johnson A."/>
            <person name="Loviza R."/>
            <person name="Walstead R."/>
            <person name="Shah Z."/>
            <person name="Kiflezghi M."/>
            <person name="Wade K."/>
            <person name="Ball S.L."/>
            <person name="Bradley K.W."/>
            <person name="Asai D.J."/>
            <person name="Bowman C.A."/>
            <person name="Russell D.A."/>
            <person name="Pope W.H."/>
            <person name="Jacobs-Sera D."/>
            <person name="Hendrix R.W."/>
            <person name="Hatfull G.F."/>
        </authorList>
    </citation>
    <scope>NUCLEOTIDE SEQUENCE [LARGE SCALE GENOMIC DNA]</scope>
    <source>
        <strain evidence="7 8">DSM 27648</strain>
    </source>
</reference>
<gene>
    <name evidence="7" type="ORF">AKJ09_05539</name>
</gene>
<name>A0A0K1PZB1_9BACT</name>
<keyword evidence="3 6" id="KW-0812">Transmembrane</keyword>
<dbReference type="RefSeq" id="WP_146649967.1">
    <property type="nucleotide sequence ID" value="NZ_CP012333.1"/>
</dbReference>
<evidence type="ECO:0000256" key="3">
    <source>
        <dbReference type="ARBA" id="ARBA00022692"/>
    </source>
</evidence>
<organism evidence="7 8">
    <name type="scientific">Labilithrix luteola</name>
    <dbReference type="NCBI Taxonomy" id="1391654"/>
    <lineage>
        <taxon>Bacteria</taxon>
        <taxon>Pseudomonadati</taxon>
        <taxon>Myxococcota</taxon>
        <taxon>Polyangia</taxon>
        <taxon>Polyangiales</taxon>
        <taxon>Labilitrichaceae</taxon>
        <taxon>Labilithrix</taxon>
    </lineage>
</organism>
<dbReference type="OrthoDB" id="9802121at2"/>
<evidence type="ECO:0000256" key="5">
    <source>
        <dbReference type="ARBA" id="ARBA00023136"/>
    </source>
</evidence>
<evidence type="ECO:0000313" key="8">
    <source>
        <dbReference type="Proteomes" id="UP000064967"/>
    </source>
</evidence>
<feature type="transmembrane region" description="Helical" evidence="6">
    <location>
        <begin position="101"/>
        <end position="127"/>
    </location>
</feature>
<protein>
    <recommendedName>
        <fullName evidence="9">DUF423 domain-containing protein</fullName>
    </recommendedName>
</protein>
<proteinExistence type="inferred from homology"/>
<keyword evidence="5 6" id="KW-0472">Membrane</keyword>
<feature type="transmembrane region" description="Helical" evidence="6">
    <location>
        <begin position="47"/>
        <end position="65"/>
    </location>
</feature>
<dbReference type="Pfam" id="PF04241">
    <property type="entry name" value="DUF423"/>
    <property type="match status" value="1"/>
</dbReference>
<keyword evidence="8" id="KW-1185">Reference proteome</keyword>
<dbReference type="Proteomes" id="UP000064967">
    <property type="component" value="Chromosome"/>
</dbReference>
<dbReference type="PANTHER" id="PTHR43461:SF1">
    <property type="entry name" value="TRANSMEMBRANE PROTEIN 256"/>
    <property type="match status" value="1"/>
</dbReference>
<evidence type="ECO:0000256" key="1">
    <source>
        <dbReference type="ARBA" id="ARBA00004141"/>
    </source>
</evidence>
<comment type="similarity">
    <text evidence="2">Belongs to the UPF0382 family.</text>
</comment>
<evidence type="ECO:0000313" key="7">
    <source>
        <dbReference type="EMBL" id="AKU98875.1"/>
    </source>
</evidence>